<keyword evidence="2" id="KW-1185">Reference proteome</keyword>
<sequence length="398" mass="42153">MVLLQVIAAVYTIVGHDRFNGLFASAFLPPRGNGNTGATASTRAYLKRHKNDLVPFSETFSAATAASRNRILGLNPSKRIHGNASDSLFALRATLLPCWSVANRLTRTDAQALLDQDDLLPSSAYGDRKTLGLKAAEQECGGDLGGNDEDAGVILADDPRLARTYAEFPLASLDVLLDAAVGHLSSGAGAGGSAIQMVDIGSGLGRIVLYSALTRHGRGAGETDTGEESWRVCGIEISSVLHNGALELVDAGMGRELFRSCGGDPGREDERKGDPSFLSKSNKLSFHLGSATEPEGSALLGSADIVFSYSTVFKAKYFDPDVGALLLDAEEWSRPLGEACKPGCVAVTTDRALDPRFGWKLVERIDVPNPDVLGTTGFVHVLETNEQNESEAMGTSQL</sequence>
<evidence type="ECO:0008006" key="3">
    <source>
        <dbReference type="Google" id="ProtNLM"/>
    </source>
</evidence>
<dbReference type="AlphaFoldDB" id="A0A448YY96"/>
<gene>
    <name evidence="1" type="ORF">PSNMU_V1.4_AUG-EV-PASAV3_0014480</name>
</gene>
<organism evidence="1 2">
    <name type="scientific">Pseudo-nitzschia multistriata</name>
    <dbReference type="NCBI Taxonomy" id="183589"/>
    <lineage>
        <taxon>Eukaryota</taxon>
        <taxon>Sar</taxon>
        <taxon>Stramenopiles</taxon>
        <taxon>Ochrophyta</taxon>
        <taxon>Bacillariophyta</taxon>
        <taxon>Bacillariophyceae</taxon>
        <taxon>Bacillariophycidae</taxon>
        <taxon>Bacillariales</taxon>
        <taxon>Bacillariaceae</taxon>
        <taxon>Pseudo-nitzschia</taxon>
    </lineage>
</organism>
<dbReference type="InterPro" id="IPR029063">
    <property type="entry name" value="SAM-dependent_MTases_sf"/>
</dbReference>
<evidence type="ECO:0000313" key="1">
    <source>
        <dbReference type="EMBL" id="VEU34720.1"/>
    </source>
</evidence>
<dbReference type="SUPFAM" id="SSF53335">
    <property type="entry name" value="S-adenosyl-L-methionine-dependent methyltransferases"/>
    <property type="match status" value="1"/>
</dbReference>
<accession>A0A448YY96</accession>
<name>A0A448YY96_9STRA</name>
<dbReference type="EMBL" id="CAACVS010000037">
    <property type="protein sequence ID" value="VEU34720.1"/>
    <property type="molecule type" value="Genomic_DNA"/>
</dbReference>
<evidence type="ECO:0000313" key="2">
    <source>
        <dbReference type="Proteomes" id="UP000291116"/>
    </source>
</evidence>
<reference evidence="1 2" key="1">
    <citation type="submission" date="2019-01" db="EMBL/GenBank/DDBJ databases">
        <authorList>
            <person name="Ferrante I. M."/>
        </authorList>
    </citation>
    <scope>NUCLEOTIDE SEQUENCE [LARGE SCALE GENOMIC DNA]</scope>
    <source>
        <strain evidence="1 2">B856</strain>
    </source>
</reference>
<dbReference type="Gene3D" id="3.40.50.150">
    <property type="entry name" value="Vaccinia Virus protein VP39"/>
    <property type="match status" value="1"/>
</dbReference>
<proteinExistence type="predicted"/>
<dbReference type="Proteomes" id="UP000291116">
    <property type="component" value="Unassembled WGS sequence"/>
</dbReference>
<protein>
    <recommendedName>
        <fullName evidence="3">DOT1 domain-containing protein</fullName>
    </recommendedName>
</protein>
<dbReference type="OrthoDB" id="443402at2759"/>